<evidence type="ECO:0000313" key="2">
    <source>
        <dbReference type="EMBL" id="RNL90757.1"/>
    </source>
</evidence>
<evidence type="ECO:0000256" key="1">
    <source>
        <dbReference type="SAM" id="MobiDB-lite"/>
    </source>
</evidence>
<dbReference type="EMBL" id="RJTM01000029">
    <property type="protein sequence ID" value="RNL90757.1"/>
    <property type="molecule type" value="Genomic_DNA"/>
</dbReference>
<evidence type="ECO:0000313" key="3">
    <source>
        <dbReference type="Proteomes" id="UP000267469"/>
    </source>
</evidence>
<proteinExistence type="predicted"/>
<reference evidence="2 3" key="1">
    <citation type="submission" date="2018-10" db="EMBL/GenBank/DDBJ databases">
        <title>Sinomicrobium pectinilyticum sp. nov., a pectinase-producing bacterium isolated from alkaline and saline soil, and emended description of the genus Sinomicrobium.</title>
        <authorList>
            <person name="Cheng B."/>
            <person name="Li C."/>
            <person name="Lai Q."/>
            <person name="Du M."/>
            <person name="Shao Z."/>
            <person name="Xu P."/>
            <person name="Yang C."/>
        </authorList>
    </citation>
    <scope>NUCLEOTIDE SEQUENCE [LARGE SCALE GENOMIC DNA]</scope>
    <source>
        <strain evidence="2 3">5DNS001</strain>
    </source>
</reference>
<gene>
    <name evidence="2" type="ORF">ED312_06185</name>
</gene>
<dbReference type="Proteomes" id="UP000267469">
    <property type="component" value="Unassembled WGS sequence"/>
</dbReference>
<protein>
    <submittedName>
        <fullName evidence="2">Uncharacterized protein</fullName>
    </submittedName>
</protein>
<keyword evidence="3" id="KW-1185">Reference proteome</keyword>
<organism evidence="2 3">
    <name type="scientific">Sinomicrobium pectinilyticum</name>
    <dbReference type="NCBI Taxonomy" id="1084421"/>
    <lineage>
        <taxon>Bacteria</taxon>
        <taxon>Pseudomonadati</taxon>
        <taxon>Bacteroidota</taxon>
        <taxon>Flavobacteriia</taxon>
        <taxon>Flavobacteriales</taxon>
        <taxon>Flavobacteriaceae</taxon>
        <taxon>Sinomicrobium</taxon>
    </lineage>
</organism>
<comment type="caution">
    <text evidence="2">The sequence shown here is derived from an EMBL/GenBank/DDBJ whole genome shotgun (WGS) entry which is preliminary data.</text>
</comment>
<feature type="region of interest" description="Disordered" evidence="1">
    <location>
        <begin position="51"/>
        <end position="79"/>
    </location>
</feature>
<accession>A0A3N0ESL0</accession>
<dbReference type="AlphaFoldDB" id="A0A3N0ESL0"/>
<name>A0A3N0ESL0_SINP1</name>
<sequence>MAIYPLHFLTVINIRMAFFLQYFSAKKPKKMRPFIFLCTVLFAMVSCSGQETSKNNNPDPNDKEQAKNTAPKPQESWTVDKEVDENGNIIRMDSTYTWSFSPDGKELSPETMDSLMNRFRQNFGAGIPDMFGEDFFSAFPSDSTFFHPFSNDSLFRQSMDQRHKLFRDMMRRADSLHRNSVESFGKMNKI</sequence>